<organism evidence="5 6">
    <name type="scientific">Phytophthora cactorum</name>
    <dbReference type="NCBI Taxonomy" id="29920"/>
    <lineage>
        <taxon>Eukaryota</taxon>
        <taxon>Sar</taxon>
        <taxon>Stramenopiles</taxon>
        <taxon>Oomycota</taxon>
        <taxon>Peronosporomycetes</taxon>
        <taxon>Peronosporales</taxon>
        <taxon>Peronosporaceae</taxon>
        <taxon>Phytophthora</taxon>
    </lineage>
</organism>
<reference evidence="5 6" key="1">
    <citation type="submission" date="2018-01" db="EMBL/GenBank/DDBJ databases">
        <title>Draft genome of the strawberry crown rot pathogen Phytophthora cactorum.</title>
        <authorList>
            <person name="Armitage A.D."/>
            <person name="Lysoe E."/>
            <person name="Nellist C.F."/>
            <person name="Harrison R.J."/>
            <person name="Brurberg M.B."/>
        </authorList>
    </citation>
    <scope>NUCLEOTIDE SEQUENCE [LARGE SCALE GENOMIC DNA]</scope>
    <source>
        <strain evidence="5 6">10300</strain>
    </source>
</reference>
<comment type="caution">
    <text evidence="5">The sequence shown here is derived from an EMBL/GenBank/DDBJ whole genome shotgun (WGS) entry which is preliminary data.</text>
</comment>
<gene>
    <name evidence="4" type="ORF">JG687_00012004</name>
    <name evidence="5" type="ORF">PC110_g17731</name>
    <name evidence="1" type="ORF">PC117_g9634</name>
    <name evidence="2" type="ORF">PC118_g18177</name>
    <name evidence="3" type="ORF">PC129_g15304</name>
</gene>
<dbReference type="Proteomes" id="UP000760860">
    <property type="component" value="Unassembled WGS sequence"/>
</dbReference>
<dbReference type="EMBL" id="RCMV01000699">
    <property type="protein sequence ID" value="KAG3213768.1"/>
    <property type="molecule type" value="Genomic_DNA"/>
</dbReference>
<evidence type="ECO:0000313" key="5">
    <source>
        <dbReference type="EMBL" id="RAW25858.1"/>
    </source>
</evidence>
<dbReference type="Proteomes" id="UP000736787">
    <property type="component" value="Unassembled WGS sequence"/>
</dbReference>
<dbReference type="EMBL" id="MJFZ01000704">
    <property type="protein sequence ID" value="RAW25858.1"/>
    <property type="molecule type" value="Genomic_DNA"/>
</dbReference>
<sequence>MEKETSKYCVELAQVFPDSKSEFSQRQRAAKHNRSRAPKVIAGEIEVPVVADVPCELEELDASVELLVSVDTGSLVEVIFVVELVELLFVIRNAFHDDPSPGGVKHFPILISVLMSPAQVSFQYS</sequence>
<accession>A0A329RRR6</accession>
<dbReference type="AlphaFoldDB" id="A0A329RRR6"/>
<dbReference type="EMBL" id="RCML01000881">
    <property type="protein sequence ID" value="KAG2968175.1"/>
    <property type="molecule type" value="Genomic_DNA"/>
</dbReference>
<protein>
    <submittedName>
        <fullName evidence="5">Uncharacterized protein</fullName>
    </submittedName>
</protein>
<dbReference type="Proteomes" id="UP000251314">
    <property type="component" value="Unassembled WGS sequence"/>
</dbReference>
<reference evidence="1" key="2">
    <citation type="submission" date="2018-10" db="EMBL/GenBank/DDBJ databases">
        <title>Effector identification in a new, highly contiguous assembly of the strawberry crown rot pathogen Phytophthora cactorum.</title>
        <authorList>
            <person name="Armitage A.D."/>
            <person name="Nellist C.F."/>
            <person name="Bates H."/>
            <person name="Vickerstaff R.J."/>
            <person name="Harrison R.J."/>
        </authorList>
    </citation>
    <scope>NUCLEOTIDE SEQUENCE</scope>
    <source>
        <strain evidence="1">4040</strain>
        <strain evidence="2">P415</strain>
        <strain evidence="3">P421</strain>
    </source>
</reference>
<evidence type="ECO:0000313" key="1">
    <source>
        <dbReference type="EMBL" id="KAG2942824.1"/>
    </source>
</evidence>
<dbReference type="Proteomes" id="UP000688947">
    <property type="component" value="Unassembled WGS sequence"/>
</dbReference>
<keyword evidence="6" id="KW-1185">Reference proteome</keyword>
<proteinExistence type="predicted"/>
<dbReference type="EMBL" id="RCMK01000223">
    <property type="protein sequence ID" value="KAG2942824.1"/>
    <property type="molecule type" value="Genomic_DNA"/>
</dbReference>
<dbReference type="Proteomes" id="UP000697107">
    <property type="component" value="Unassembled WGS sequence"/>
</dbReference>
<evidence type="ECO:0000313" key="4">
    <source>
        <dbReference type="EMBL" id="KAG6954093.1"/>
    </source>
</evidence>
<dbReference type="OrthoDB" id="111783at2759"/>
<evidence type="ECO:0000313" key="6">
    <source>
        <dbReference type="Proteomes" id="UP000251314"/>
    </source>
</evidence>
<evidence type="ECO:0000313" key="3">
    <source>
        <dbReference type="EMBL" id="KAG3213768.1"/>
    </source>
</evidence>
<reference evidence="4" key="3">
    <citation type="submission" date="2021-01" db="EMBL/GenBank/DDBJ databases">
        <title>Phytophthora aleatoria, a newly-described species from Pinus radiata is distinct from Phytophthora cactorum isolates based on comparative genomics.</title>
        <authorList>
            <person name="Mcdougal R."/>
            <person name="Panda P."/>
            <person name="Williams N."/>
            <person name="Studholme D.J."/>
        </authorList>
    </citation>
    <scope>NUCLEOTIDE SEQUENCE</scope>
    <source>
        <strain evidence="4">NZFS 3830</strain>
    </source>
</reference>
<evidence type="ECO:0000313" key="2">
    <source>
        <dbReference type="EMBL" id="KAG2968175.1"/>
    </source>
</evidence>
<dbReference type="EMBL" id="JAENGZ010000772">
    <property type="protein sequence ID" value="KAG6954093.1"/>
    <property type="molecule type" value="Genomic_DNA"/>
</dbReference>
<name>A0A329RRR6_9STRA</name>
<dbReference type="VEuPathDB" id="FungiDB:PC110_g17731"/>